<evidence type="ECO:0000259" key="17">
    <source>
        <dbReference type="Pfam" id="PF18198"/>
    </source>
</evidence>
<dbReference type="InterPro" id="IPR043160">
    <property type="entry name" value="Dynein_C_barrel"/>
</dbReference>
<evidence type="ECO:0000313" key="20">
    <source>
        <dbReference type="RefSeq" id="XP_025028568.1"/>
    </source>
</evidence>
<comment type="similarity">
    <text evidence="2">Belongs to the dynein heavy chain family.</text>
</comment>
<dbReference type="GO" id="GO:0045505">
    <property type="term" value="F:dynein intermediate chain binding"/>
    <property type="evidence" value="ECO:0007669"/>
    <property type="project" value="InterPro"/>
</dbReference>
<dbReference type="GO" id="GO:0007018">
    <property type="term" value="P:microtubule-based movement"/>
    <property type="evidence" value="ECO:0007669"/>
    <property type="project" value="InterPro"/>
</dbReference>
<dbReference type="Proteomes" id="UP000695026">
    <property type="component" value="Unplaced"/>
</dbReference>
<keyword evidence="11" id="KW-0206">Cytoskeleton</keyword>
<evidence type="ECO:0000256" key="6">
    <source>
        <dbReference type="ARBA" id="ARBA00022840"/>
    </source>
</evidence>
<dbReference type="InterPro" id="IPR026983">
    <property type="entry name" value="DHC"/>
</dbReference>
<evidence type="ECO:0000256" key="7">
    <source>
        <dbReference type="ARBA" id="ARBA00023017"/>
    </source>
</evidence>
<dbReference type="Pfam" id="PF18199">
    <property type="entry name" value="Dynein_C"/>
    <property type="match status" value="1"/>
</dbReference>
<dbReference type="FunFam" id="3.40.50.300:FF:000223">
    <property type="entry name" value="Dynein heavy chain 3, axonemal"/>
    <property type="match status" value="1"/>
</dbReference>
<evidence type="ECO:0000259" key="16">
    <source>
        <dbReference type="Pfam" id="PF12781"/>
    </source>
</evidence>
<protein>
    <submittedName>
        <fullName evidence="20">Dynein heavy chain 7, axonemal-like</fullName>
    </submittedName>
</protein>
<dbReference type="GO" id="GO:0005524">
    <property type="term" value="F:ATP binding"/>
    <property type="evidence" value="ECO:0007669"/>
    <property type="project" value="UniProtKB-KW"/>
</dbReference>
<keyword evidence="4" id="KW-0493">Microtubule</keyword>
<evidence type="ECO:0000256" key="3">
    <source>
        <dbReference type="ARBA" id="ARBA00022490"/>
    </source>
</evidence>
<dbReference type="RefSeq" id="XP_025028568.1">
    <property type="nucleotide sequence ID" value="XM_025172800.1"/>
</dbReference>
<feature type="domain" description="Dynein heavy chain ATP-binding dynein motor region" evidence="16">
    <location>
        <begin position="357"/>
        <end position="578"/>
    </location>
</feature>
<feature type="domain" description="Dynein heavy chain coiled coil stalk" evidence="15">
    <location>
        <begin position="11"/>
        <end position="326"/>
    </location>
</feature>
<dbReference type="PANTHER" id="PTHR22878:SF70">
    <property type="entry name" value="DYNEIN HEAVY CHAIN 2, AXONEMAL"/>
    <property type="match status" value="1"/>
</dbReference>
<reference evidence="20" key="1">
    <citation type="submission" date="2025-08" db="UniProtKB">
        <authorList>
            <consortium name="RefSeq"/>
        </authorList>
    </citation>
    <scope>IDENTIFICATION</scope>
    <source>
        <tissue evidence="20">Liver</tissue>
    </source>
</reference>
<keyword evidence="3" id="KW-0963">Cytoplasm</keyword>
<evidence type="ECO:0000259" key="15">
    <source>
        <dbReference type="Pfam" id="PF12777"/>
    </source>
</evidence>
<evidence type="ECO:0000256" key="11">
    <source>
        <dbReference type="ARBA" id="ARBA00023212"/>
    </source>
</evidence>
<keyword evidence="5" id="KW-0547">Nucleotide-binding</keyword>
<feature type="domain" description="Dynein heavy chain C-terminal" evidence="18">
    <location>
        <begin position="1073"/>
        <end position="1373"/>
    </location>
</feature>
<evidence type="ECO:0000256" key="10">
    <source>
        <dbReference type="ARBA" id="ARBA00023175"/>
    </source>
</evidence>
<dbReference type="Gene3D" id="6.10.140.1060">
    <property type="match status" value="1"/>
</dbReference>
<dbReference type="PANTHER" id="PTHR22878">
    <property type="entry name" value="DYNEIN HEAVY CHAIN 6, AXONEMAL-LIKE-RELATED"/>
    <property type="match status" value="1"/>
</dbReference>
<evidence type="ECO:0000256" key="2">
    <source>
        <dbReference type="ARBA" id="ARBA00008887"/>
    </source>
</evidence>
<dbReference type="OrthoDB" id="5593012at2759"/>
<dbReference type="FunFam" id="1.10.8.1220:FF:000001">
    <property type="entry name" value="Dynein axonemal heavy chain 5"/>
    <property type="match status" value="1"/>
</dbReference>
<dbReference type="Gene3D" id="3.40.50.300">
    <property type="entry name" value="P-loop containing nucleotide triphosphate hydrolases"/>
    <property type="match status" value="2"/>
</dbReference>
<dbReference type="KEGG" id="pbi:103062812"/>
<dbReference type="InterPro" id="IPR004273">
    <property type="entry name" value="Dynein_heavy_D6_P-loop"/>
</dbReference>
<keyword evidence="6" id="KW-0067">ATP-binding</keyword>
<keyword evidence="10" id="KW-0505">Motor protein</keyword>
<dbReference type="FunFam" id="1.20.1270.280:FF:000001">
    <property type="entry name" value="dynein heavy chain 7, axonemal"/>
    <property type="match status" value="1"/>
</dbReference>
<evidence type="ECO:0000259" key="14">
    <source>
        <dbReference type="Pfam" id="PF03028"/>
    </source>
</evidence>
<dbReference type="InterPro" id="IPR035706">
    <property type="entry name" value="AAA_9"/>
</dbReference>
<sequence length="1377" mass="155774">MKQELVDLQPKLEQAKVDNAAMMKIIEKESAEVEAKSKTVKVDEELATEKATEAQALKNECESDLAEAIPALEAALSALDTLKPADITIVKSMKNPPSGVKLVMAAICVMKDIKPEKIADPSGIGGKILDYWGPSKKLLGDMNFLKDLREYDKDNIPVSVMQKIRSEYLTNPEFDPPKVAKASSAAEGLCKWIMAMEVYDRVAKVVAPKKARLAEAQQSLAQTMALLNQKRDELKAVEDRLEALQQTFIEKTEEKARLEFQVDLCAKKLERAEKLIGGLGGEKSRWSHAADDLQNTYDNLTGDVLVSAGVIAYLGAFTAGFRQECTKDWSKLCKVKNIPCSENFSLSKTLGDPIKIRAWNIAGLPTDQFSIDNGVIVDNSRRWPLMIDPQGQANKWIKHSEKENRLSVIKFSDSDYMRTLENCIQFGTPLLLENVGEEIDPSLEPLLLRQTFKQGGMDCIRLGETTIEYSFDFKFYITTKLRNPHYLPELATKVSLLNFMITPEGLEDQLLGIVVAKERPELEEERNALILQSAANKKQLKDIENKILETLQSSEGNILEDESAITILDSAKIMSNEITKKQQIAEKTEIKIAQSREGYRPIAKHSSVLFFSIADLANIDPMYQYSLSWFVNLYINSIHDSNKSKILEKRLRYLNDHFTYNLYCNVCRSLFEKDKLLFSFLLCCNLLMARKEIELQEFMFLLTGGVGLKSKFKNPDPSWLQDKSWDEICRASDMPAFKGLRNHVASQTHEWRNIYDSKEPQTVALPKPWNTDLNEIKKMIILRCLRPDKITPAITTFVTDKLGKKFVEPPPFDLTKSYLDSNSSIPLIFVLSPGADPMASLLKFANDKNMVGNKFQSISLGQGQGPIATKMIREGMEEGTWVCLQNCHLAVSWMPMLEKICEEFNSDTCHSSFRLWLTSYPSPKFPVTILQNGVKMTNEPPTGLRLNLLQSFLSDPVSDPDFFAGCPRKEQLFINEYEHIPFEAITYLTGECNYGGRVTDDWDRRLLLTMLADFYNPDIVENSHYTFSPSGNYYAPPRGSYDDYIEFIKNLPVSQQPEVFGLHDNVDISKDLQQTKITFESLLLTQGGSNQGGSKSGGDSTLYEIADDILSKLPNDYDIEAALFKYPVRYEESMNTVLVQEMERFNNLIRTIRTTLVNLKKAIKGLVVMDSELEALCASLLVGKVAENWAKRSYPSLKPLGSYILDFLARLKFLQDWYNTGKPCVFWLSGFFFTQAFLTGAMQNYARKYTIPIDLLGYEFQVIPKDTSNTAPEDGVYIHGLFLDGARWDRAKGLLSEQHPKILFDMMPIIWIKPAKTSEIKRSNAYVCPLYKTSERKGVLSTTGHSTNFVIAMKLLTDNPVQHWIKRGVALLCQLDD</sequence>
<dbReference type="GO" id="GO:0005930">
    <property type="term" value="C:axoneme"/>
    <property type="evidence" value="ECO:0007669"/>
    <property type="project" value="UniProtKB-SubCell"/>
</dbReference>
<proteinExistence type="inferred from homology"/>
<comment type="subcellular location">
    <subcellularLocation>
        <location evidence="1">Cytoplasm</location>
        <location evidence="1">Cytoskeleton</location>
        <location evidence="1">Cilium axoneme</location>
    </subcellularLocation>
</comment>
<dbReference type="InterPro" id="IPR042219">
    <property type="entry name" value="AAA_lid_11_sf"/>
</dbReference>
<dbReference type="GO" id="GO:0051959">
    <property type="term" value="F:dynein light intermediate chain binding"/>
    <property type="evidence" value="ECO:0007669"/>
    <property type="project" value="InterPro"/>
</dbReference>
<name>A0A9F5N4K8_PYTBI</name>
<feature type="coiled-coil region" evidence="13">
    <location>
        <begin position="213"/>
        <end position="261"/>
    </location>
</feature>
<dbReference type="Gene3D" id="1.20.920.20">
    <property type="match status" value="1"/>
</dbReference>
<evidence type="ECO:0000256" key="1">
    <source>
        <dbReference type="ARBA" id="ARBA00004430"/>
    </source>
</evidence>
<dbReference type="Gene3D" id="1.10.8.1220">
    <property type="match status" value="1"/>
</dbReference>
<dbReference type="Pfam" id="PF18198">
    <property type="entry name" value="AAA_lid_11"/>
    <property type="match status" value="1"/>
</dbReference>
<dbReference type="FunFam" id="3.40.50.300:FF:000362">
    <property type="entry name" value="Dynein, axonemal, heavy chain 6"/>
    <property type="match status" value="1"/>
</dbReference>
<dbReference type="Pfam" id="PF12777">
    <property type="entry name" value="MT"/>
    <property type="match status" value="1"/>
</dbReference>
<feature type="domain" description="Dynein heavy chain region D6 P-loop" evidence="14">
    <location>
        <begin position="823"/>
        <end position="937"/>
    </location>
</feature>
<evidence type="ECO:0000256" key="8">
    <source>
        <dbReference type="ARBA" id="ARBA00023054"/>
    </source>
</evidence>
<dbReference type="InterPro" id="IPR041658">
    <property type="entry name" value="AAA_lid_11"/>
</dbReference>
<gene>
    <name evidence="20" type="primary">LOC103062812</name>
</gene>
<dbReference type="InterPro" id="IPR027417">
    <property type="entry name" value="P-loop_NTPase"/>
</dbReference>
<evidence type="ECO:0000256" key="12">
    <source>
        <dbReference type="ARBA" id="ARBA00023273"/>
    </source>
</evidence>
<dbReference type="GeneID" id="103062812"/>
<dbReference type="OMA" id="ISHFYQF"/>
<dbReference type="FunFam" id="3.10.490.20:FF:000001">
    <property type="entry name" value="dynein heavy chain 7, axonemal"/>
    <property type="match status" value="1"/>
</dbReference>
<dbReference type="InterPro" id="IPR024743">
    <property type="entry name" value="Dynein_HC_stalk"/>
</dbReference>
<evidence type="ECO:0000256" key="9">
    <source>
        <dbReference type="ARBA" id="ARBA00023069"/>
    </source>
</evidence>
<evidence type="ECO:0000313" key="19">
    <source>
        <dbReference type="Proteomes" id="UP000695026"/>
    </source>
</evidence>
<dbReference type="FunFam" id="1.20.920.20:FF:000006">
    <property type="entry name" value="Dynein, axonemal, heavy chain 6"/>
    <property type="match status" value="1"/>
</dbReference>
<keyword evidence="19" id="KW-1185">Reference proteome</keyword>
<dbReference type="InterPro" id="IPR041228">
    <property type="entry name" value="Dynein_C"/>
</dbReference>
<organism evidence="19 20">
    <name type="scientific">Python bivittatus</name>
    <name type="common">Burmese python</name>
    <name type="synonym">Python molurus bivittatus</name>
    <dbReference type="NCBI Taxonomy" id="176946"/>
    <lineage>
        <taxon>Eukaryota</taxon>
        <taxon>Metazoa</taxon>
        <taxon>Chordata</taxon>
        <taxon>Craniata</taxon>
        <taxon>Vertebrata</taxon>
        <taxon>Euteleostomi</taxon>
        <taxon>Lepidosauria</taxon>
        <taxon>Squamata</taxon>
        <taxon>Bifurcata</taxon>
        <taxon>Unidentata</taxon>
        <taxon>Episquamata</taxon>
        <taxon>Toxicofera</taxon>
        <taxon>Serpentes</taxon>
        <taxon>Henophidia</taxon>
        <taxon>Pythonidae</taxon>
        <taxon>Python</taxon>
    </lineage>
</organism>
<feature type="domain" description="Dynein heavy chain AAA lid" evidence="17">
    <location>
        <begin position="971"/>
        <end position="1065"/>
    </location>
</feature>
<dbReference type="GO" id="GO:0008569">
    <property type="term" value="F:minus-end-directed microtubule motor activity"/>
    <property type="evidence" value="ECO:0007669"/>
    <property type="project" value="InterPro"/>
</dbReference>
<dbReference type="Gene3D" id="3.10.490.20">
    <property type="match status" value="1"/>
</dbReference>
<keyword evidence="8 13" id="KW-0175">Coiled coil</keyword>
<keyword evidence="12" id="KW-0966">Cell projection</keyword>
<evidence type="ECO:0000256" key="13">
    <source>
        <dbReference type="SAM" id="Coils"/>
    </source>
</evidence>
<evidence type="ECO:0000259" key="18">
    <source>
        <dbReference type="Pfam" id="PF18199"/>
    </source>
</evidence>
<evidence type="ECO:0000256" key="5">
    <source>
        <dbReference type="ARBA" id="ARBA00022741"/>
    </source>
</evidence>
<dbReference type="Gene3D" id="1.20.1270.280">
    <property type="match status" value="1"/>
</dbReference>
<keyword evidence="9" id="KW-0969">Cilium</keyword>
<dbReference type="Pfam" id="PF12781">
    <property type="entry name" value="AAA_9"/>
    <property type="match status" value="1"/>
</dbReference>
<evidence type="ECO:0000256" key="4">
    <source>
        <dbReference type="ARBA" id="ARBA00022701"/>
    </source>
</evidence>
<dbReference type="Gene3D" id="1.10.8.720">
    <property type="entry name" value="Region D6 of dynein motor"/>
    <property type="match status" value="1"/>
</dbReference>
<keyword evidence="7" id="KW-0243">Dynein</keyword>
<dbReference type="GO" id="GO:0030286">
    <property type="term" value="C:dynein complex"/>
    <property type="evidence" value="ECO:0007669"/>
    <property type="project" value="UniProtKB-KW"/>
</dbReference>
<dbReference type="Pfam" id="PF03028">
    <property type="entry name" value="Dynein_heavy"/>
    <property type="match status" value="1"/>
</dbReference>
<accession>A0A9F5N4K8</accession>
<dbReference type="GO" id="GO:0005874">
    <property type="term" value="C:microtubule"/>
    <property type="evidence" value="ECO:0007669"/>
    <property type="project" value="UniProtKB-KW"/>
</dbReference>